<dbReference type="AlphaFoldDB" id="A0A835IIU2"/>
<sequence>MSSSSRLKRDWSGLQEDLLIEISKHIHTRFESIKFRSVCQSWRSSAALPKPPFKPIILPRPIVTGYGSKYSRPHLCKLVESTIYTIRPKDQNQAHPPKCWIIKVEEDTPNVIHLMDPLSRNFMSPKPKTFPKGLNVLDFNIYGICKEYLLVSVKDSLTQKGYQSKGIYLRTMILGIQKVVVSSVASNNDFVIMALRSLNLIFIRPGNETWTNFDIAGETGCISDIVHYMGKFVVVCNSGRGFLIDPCTLSVTLLVDRAGYGGTKRLVESNGHLFLVEIFSNVSPWRHGTGGQFLPIVCEVFRLFEGKEQWVQVDSLADSVFLVCPECSFSVSAFDFPGCKGNCILLKDYNFVTLDKDDAFDRNIGVFNLIDGTFEAADSSYLQLFWPPPTWISAPK</sequence>
<dbReference type="PANTHER" id="PTHR47123:SF15">
    <property type="entry name" value="F-BOX PROTEIN SKIP23"/>
    <property type="match status" value="1"/>
</dbReference>
<evidence type="ECO:0000259" key="1">
    <source>
        <dbReference type="Pfam" id="PF03478"/>
    </source>
</evidence>
<dbReference type="InterPro" id="IPR005174">
    <property type="entry name" value="KIB1-4_b-propeller"/>
</dbReference>
<proteinExistence type="predicted"/>
<dbReference type="PANTHER" id="PTHR47123">
    <property type="entry name" value="F-BOX PROTEIN SKIP23"/>
    <property type="match status" value="1"/>
</dbReference>
<dbReference type="OrthoDB" id="638130at2759"/>
<gene>
    <name evidence="2" type="ORF">IFM89_036279</name>
</gene>
<dbReference type="InterPro" id="IPR051304">
    <property type="entry name" value="SCF_F-box_domain"/>
</dbReference>
<organism evidence="2 3">
    <name type="scientific">Coptis chinensis</name>
    <dbReference type="NCBI Taxonomy" id="261450"/>
    <lineage>
        <taxon>Eukaryota</taxon>
        <taxon>Viridiplantae</taxon>
        <taxon>Streptophyta</taxon>
        <taxon>Embryophyta</taxon>
        <taxon>Tracheophyta</taxon>
        <taxon>Spermatophyta</taxon>
        <taxon>Magnoliopsida</taxon>
        <taxon>Ranunculales</taxon>
        <taxon>Ranunculaceae</taxon>
        <taxon>Coptidoideae</taxon>
        <taxon>Coptis</taxon>
    </lineage>
</organism>
<keyword evidence="3" id="KW-1185">Reference proteome</keyword>
<accession>A0A835IIU2</accession>
<name>A0A835IIU2_9MAGN</name>
<evidence type="ECO:0000313" key="3">
    <source>
        <dbReference type="Proteomes" id="UP000631114"/>
    </source>
</evidence>
<dbReference type="EMBL" id="JADFTS010000003">
    <property type="protein sequence ID" value="KAF9617358.1"/>
    <property type="molecule type" value="Genomic_DNA"/>
</dbReference>
<dbReference type="Pfam" id="PF03478">
    <property type="entry name" value="Beta-prop_KIB1-4"/>
    <property type="match status" value="1"/>
</dbReference>
<evidence type="ECO:0000313" key="2">
    <source>
        <dbReference type="EMBL" id="KAF9617358.1"/>
    </source>
</evidence>
<dbReference type="Proteomes" id="UP000631114">
    <property type="component" value="Unassembled WGS sequence"/>
</dbReference>
<comment type="caution">
    <text evidence="2">The sequence shown here is derived from an EMBL/GenBank/DDBJ whole genome shotgun (WGS) entry which is preliminary data.</text>
</comment>
<feature type="domain" description="KIB1-4 beta-propeller" evidence="1">
    <location>
        <begin position="81"/>
        <end position="368"/>
    </location>
</feature>
<reference evidence="2 3" key="1">
    <citation type="submission" date="2020-10" db="EMBL/GenBank/DDBJ databases">
        <title>The Coptis chinensis genome and diversification of protoberbering-type alkaloids.</title>
        <authorList>
            <person name="Wang B."/>
            <person name="Shu S."/>
            <person name="Song C."/>
            <person name="Liu Y."/>
        </authorList>
    </citation>
    <scope>NUCLEOTIDE SEQUENCE [LARGE SCALE GENOMIC DNA]</scope>
    <source>
        <strain evidence="2">HL-2020</strain>
        <tissue evidence="2">Leaf</tissue>
    </source>
</reference>
<protein>
    <recommendedName>
        <fullName evidence="1">KIB1-4 beta-propeller domain-containing protein</fullName>
    </recommendedName>
</protein>